<organism evidence="1 2">
    <name type="scientific">Lutibacter aestuarii</name>
    <dbReference type="NCBI Taxonomy" id="861111"/>
    <lineage>
        <taxon>Bacteria</taxon>
        <taxon>Pseudomonadati</taxon>
        <taxon>Bacteroidota</taxon>
        <taxon>Flavobacteriia</taxon>
        <taxon>Flavobacteriales</taxon>
        <taxon>Flavobacteriaceae</taxon>
        <taxon>Lutibacter</taxon>
    </lineage>
</organism>
<keyword evidence="2" id="KW-1185">Reference proteome</keyword>
<proteinExistence type="predicted"/>
<accession>A0ABW2Z736</accession>
<sequence length="51" mass="5893">MFLKKWFPIFYKLILVLIVINYYKKLNKPIPEGQPGLNPNGMSTSPNITLV</sequence>
<name>A0ABW2Z736_9FLAO</name>
<reference evidence="2" key="1">
    <citation type="journal article" date="2019" name="Int. J. Syst. Evol. Microbiol.">
        <title>The Global Catalogue of Microorganisms (GCM) 10K type strain sequencing project: providing services to taxonomists for standard genome sequencing and annotation.</title>
        <authorList>
            <consortium name="The Broad Institute Genomics Platform"/>
            <consortium name="The Broad Institute Genome Sequencing Center for Infectious Disease"/>
            <person name="Wu L."/>
            <person name="Ma J."/>
        </authorList>
    </citation>
    <scope>NUCLEOTIDE SEQUENCE [LARGE SCALE GENOMIC DNA]</scope>
    <source>
        <strain evidence="2">CCUG 60022</strain>
    </source>
</reference>
<protein>
    <submittedName>
        <fullName evidence="1">Uncharacterized protein</fullName>
    </submittedName>
</protein>
<dbReference type="Proteomes" id="UP001597032">
    <property type="component" value="Unassembled WGS sequence"/>
</dbReference>
<evidence type="ECO:0000313" key="1">
    <source>
        <dbReference type="EMBL" id="MFD0761703.1"/>
    </source>
</evidence>
<dbReference type="RefSeq" id="WP_386781868.1">
    <property type="nucleotide sequence ID" value="NZ_JBHTIC010000006.1"/>
</dbReference>
<dbReference type="EMBL" id="JBHTIC010000006">
    <property type="protein sequence ID" value="MFD0761703.1"/>
    <property type="molecule type" value="Genomic_DNA"/>
</dbReference>
<evidence type="ECO:0000313" key="2">
    <source>
        <dbReference type="Proteomes" id="UP001597032"/>
    </source>
</evidence>
<gene>
    <name evidence="1" type="ORF">ACFQZW_06375</name>
</gene>
<comment type="caution">
    <text evidence="1">The sequence shown here is derived from an EMBL/GenBank/DDBJ whole genome shotgun (WGS) entry which is preliminary data.</text>
</comment>